<feature type="domain" description="Phosphotyrosine protein phosphatase I" evidence="4">
    <location>
        <begin position="4"/>
        <end position="152"/>
    </location>
</feature>
<dbReference type="InterPro" id="IPR023485">
    <property type="entry name" value="Ptyr_pPase"/>
</dbReference>
<feature type="active site" evidence="3">
    <location>
        <position position="16"/>
    </location>
</feature>
<evidence type="ECO:0000259" key="4">
    <source>
        <dbReference type="SMART" id="SM00226"/>
    </source>
</evidence>
<reference evidence="5" key="2">
    <citation type="journal article" date="2021" name="PeerJ">
        <title>Extensive microbial diversity within the chicken gut microbiome revealed by metagenomics and culture.</title>
        <authorList>
            <person name="Gilroy R."/>
            <person name="Ravi A."/>
            <person name="Getino M."/>
            <person name="Pursley I."/>
            <person name="Horton D.L."/>
            <person name="Alikhan N.F."/>
            <person name="Baker D."/>
            <person name="Gharbi K."/>
            <person name="Hall N."/>
            <person name="Watson M."/>
            <person name="Adriaenssens E.M."/>
            <person name="Foster-Nyarko E."/>
            <person name="Jarju S."/>
            <person name="Secka A."/>
            <person name="Antonio M."/>
            <person name="Oren A."/>
            <person name="Chaudhuri R.R."/>
            <person name="La Ragione R."/>
            <person name="Hildebrand F."/>
            <person name="Pallen M.J."/>
        </authorList>
    </citation>
    <scope>NUCLEOTIDE SEQUENCE</scope>
    <source>
        <strain evidence="5">B1-8020</strain>
    </source>
</reference>
<dbReference type="SMART" id="SM00226">
    <property type="entry name" value="LMWPc"/>
    <property type="match status" value="1"/>
</dbReference>
<feature type="active site" description="Nucleophile" evidence="3">
    <location>
        <position position="10"/>
    </location>
</feature>
<dbReference type="GO" id="GO:0004725">
    <property type="term" value="F:protein tyrosine phosphatase activity"/>
    <property type="evidence" value="ECO:0007669"/>
    <property type="project" value="InterPro"/>
</dbReference>
<gene>
    <name evidence="5" type="ORF">IAB81_00320</name>
</gene>
<accession>A0A9D9IHT9</accession>
<sequence length="154" mass="17893">MDTKKILFVCLGNICRSPAAEEILRTMAAKEGKNWFIDSAGTYSGHKGQLPDRRMYAAAKKRGYDLTHRARPVVMSDFLDFDMIAAMDDDNYETLRMLAPDIESEKKIIRIREFFNPERDETYVPDPYYSGNEGFEYVLDLLEEACENIVRKRF</sequence>
<name>A0A9D9IHT9_9BACT</name>
<dbReference type="PRINTS" id="PR00719">
    <property type="entry name" value="LMWPTPASE"/>
</dbReference>
<dbReference type="InterPro" id="IPR052995">
    <property type="entry name" value="LMW-PTP"/>
</dbReference>
<dbReference type="InterPro" id="IPR036196">
    <property type="entry name" value="Ptyr_pPase_sf"/>
</dbReference>
<dbReference type="InterPro" id="IPR017867">
    <property type="entry name" value="Tyr_phospatase_low_mol_wt"/>
</dbReference>
<dbReference type="PANTHER" id="PTHR47439:SF1">
    <property type="entry name" value="ACID PHOSPHATASE"/>
    <property type="match status" value="1"/>
</dbReference>
<evidence type="ECO:0000256" key="2">
    <source>
        <dbReference type="ARBA" id="ARBA00022801"/>
    </source>
</evidence>
<dbReference type="PANTHER" id="PTHR47439">
    <property type="entry name" value="LOW MOLECULAR WEIGHT PHOSPHOTYROSINE PROTEIN PHOSPHATASE-RELATED"/>
    <property type="match status" value="1"/>
</dbReference>
<dbReference type="SUPFAM" id="SSF52788">
    <property type="entry name" value="Phosphotyrosine protein phosphatases I"/>
    <property type="match status" value="1"/>
</dbReference>
<comment type="caution">
    <text evidence="5">The sequence shown here is derived from an EMBL/GenBank/DDBJ whole genome shotgun (WGS) entry which is preliminary data.</text>
</comment>
<dbReference type="EMBL" id="JADIMA010000005">
    <property type="protein sequence ID" value="MBO8472063.1"/>
    <property type="molecule type" value="Genomic_DNA"/>
</dbReference>
<dbReference type="Pfam" id="PF01451">
    <property type="entry name" value="LMWPc"/>
    <property type="match status" value="1"/>
</dbReference>
<evidence type="ECO:0000256" key="3">
    <source>
        <dbReference type="PIRSR" id="PIRSR617867-1"/>
    </source>
</evidence>
<keyword evidence="2" id="KW-0378">Hydrolase</keyword>
<evidence type="ECO:0000313" key="6">
    <source>
        <dbReference type="Proteomes" id="UP000823604"/>
    </source>
</evidence>
<organism evidence="5 6">
    <name type="scientific">Candidatus Merdivivens pullicola</name>
    <dbReference type="NCBI Taxonomy" id="2840872"/>
    <lineage>
        <taxon>Bacteria</taxon>
        <taxon>Pseudomonadati</taxon>
        <taxon>Bacteroidota</taxon>
        <taxon>Bacteroidia</taxon>
        <taxon>Bacteroidales</taxon>
        <taxon>Muribaculaceae</taxon>
        <taxon>Muribaculaceae incertae sedis</taxon>
        <taxon>Candidatus Merdivivens</taxon>
    </lineage>
</organism>
<dbReference type="Gene3D" id="3.40.50.2300">
    <property type="match status" value="1"/>
</dbReference>
<evidence type="ECO:0000313" key="5">
    <source>
        <dbReference type="EMBL" id="MBO8472063.1"/>
    </source>
</evidence>
<dbReference type="Proteomes" id="UP000823604">
    <property type="component" value="Unassembled WGS sequence"/>
</dbReference>
<feature type="active site" description="Proton donor" evidence="3">
    <location>
        <position position="126"/>
    </location>
</feature>
<reference evidence="5" key="1">
    <citation type="submission" date="2020-10" db="EMBL/GenBank/DDBJ databases">
        <authorList>
            <person name="Gilroy R."/>
        </authorList>
    </citation>
    <scope>NUCLEOTIDE SEQUENCE</scope>
    <source>
        <strain evidence="5">B1-8020</strain>
    </source>
</reference>
<dbReference type="CDD" id="cd16343">
    <property type="entry name" value="LMWPTP"/>
    <property type="match status" value="1"/>
</dbReference>
<protein>
    <submittedName>
        <fullName evidence="5">Low molecular weight phosphotyrosine protein phosphatase</fullName>
    </submittedName>
</protein>
<comment type="similarity">
    <text evidence="1">Belongs to the low molecular weight phosphotyrosine protein phosphatase family.</text>
</comment>
<dbReference type="AlphaFoldDB" id="A0A9D9IHT9"/>
<evidence type="ECO:0000256" key="1">
    <source>
        <dbReference type="ARBA" id="ARBA00011063"/>
    </source>
</evidence>
<proteinExistence type="inferred from homology"/>